<dbReference type="Pfam" id="PF01243">
    <property type="entry name" value="PNPOx_N"/>
    <property type="match status" value="1"/>
</dbReference>
<comment type="caution">
    <text evidence="2">The sequence shown here is derived from an EMBL/GenBank/DDBJ whole genome shotgun (WGS) entry which is preliminary data.</text>
</comment>
<dbReference type="Proteomes" id="UP000589036">
    <property type="component" value="Unassembled WGS sequence"/>
</dbReference>
<dbReference type="SUPFAM" id="SSF50475">
    <property type="entry name" value="FMN-binding split barrel"/>
    <property type="match status" value="1"/>
</dbReference>
<accession>A0A852TVF1</accession>
<dbReference type="AlphaFoldDB" id="A0A852TVF1"/>
<keyword evidence="3" id="KW-1185">Reference proteome</keyword>
<protein>
    <recommendedName>
        <fullName evidence="1">Pyridoxamine 5'-phosphate oxidase N-terminal domain-containing protein</fullName>
    </recommendedName>
</protein>
<sequence>MEFLAVGTRTGKPATASENGAPHVAPLWFAVDGGDAVFTTGHDRVKGRRLRVDPRAAPSVDVQEFPYSFATVRGPVRIEQAPGGLLHRTIRFAGRCVPPGRAEEYGRRDPGPTALVCRLRMEHITGFADIAFRTALHGTAGPVTRPATPVVGLMSSPCRTSGVHPKQAPS</sequence>
<dbReference type="InterPro" id="IPR012349">
    <property type="entry name" value="Split_barrel_FMN-bd"/>
</dbReference>
<feature type="domain" description="Pyridoxamine 5'-phosphate oxidase N-terminal" evidence="1">
    <location>
        <begin position="14"/>
        <end position="79"/>
    </location>
</feature>
<name>A0A852TVF1_9ACTN</name>
<evidence type="ECO:0000313" key="2">
    <source>
        <dbReference type="EMBL" id="NYE47918.1"/>
    </source>
</evidence>
<dbReference type="Gene3D" id="2.30.110.10">
    <property type="entry name" value="Electron Transport, Fmn-binding Protein, Chain A"/>
    <property type="match status" value="1"/>
</dbReference>
<dbReference type="InterPro" id="IPR011576">
    <property type="entry name" value="Pyridox_Oxase_N"/>
</dbReference>
<evidence type="ECO:0000313" key="3">
    <source>
        <dbReference type="Proteomes" id="UP000589036"/>
    </source>
</evidence>
<dbReference type="RefSeq" id="WP_179643789.1">
    <property type="nucleotide sequence ID" value="NZ_BAAAYY010000003.1"/>
</dbReference>
<dbReference type="EMBL" id="JACCCC010000001">
    <property type="protein sequence ID" value="NYE47918.1"/>
    <property type="molecule type" value="Genomic_DNA"/>
</dbReference>
<evidence type="ECO:0000259" key="1">
    <source>
        <dbReference type="Pfam" id="PF01243"/>
    </source>
</evidence>
<reference evidence="2 3" key="1">
    <citation type="submission" date="2020-07" db="EMBL/GenBank/DDBJ databases">
        <title>Sequencing the genomes of 1000 actinobacteria strains.</title>
        <authorList>
            <person name="Klenk H.-P."/>
        </authorList>
    </citation>
    <scope>NUCLEOTIDE SEQUENCE [LARGE SCALE GENOMIC DNA]</scope>
    <source>
        <strain evidence="2 3">CXB654</strain>
    </source>
</reference>
<organism evidence="2 3">
    <name type="scientific">Spinactinospora alkalitolerans</name>
    <dbReference type="NCBI Taxonomy" id="687207"/>
    <lineage>
        <taxon>Bacteria</taxon>
        <taxon>Bacillati</taxon>
        <taxon>Actinomycetota</taxon>
        <taxon>Actinomycetes</taxon>
        <taxon>Streptosporangiales</taxon>
        <taxon>Nocardiopsidaceae</taxon>
        <taxon>Spinactinospora</taxon>
    </lineage>
</organism>
<dbReference type="NCBIfam" id="TIGR03618">
    <property type="entry name" value="Rv1155_F420"/>
    <property type="match status" value="1"/>
</dbReference>
<gene>
    <name evidence="2" type="ORF">HDA32_003038</name>
</gene>
<proteinExistence type="predicted"/>
<dbReference type="InterPro" id="IPR019920">
    <property type="entry name" value="F420-binding_dom_put"/>
</dbReference>